<gene>
    <name evidence="12" type="ORF">PG996_000847</name>
</gene>
<organism evidence="12 13">
    <name type="scientific">Apiospora saccharicola</name>
    <dbReference type="NCBI Taxonomy" id="335842"/>
    <lineage>
        <taxon>Eukaryota</taxon>
        <taxon>Fungi</taxon>
        <taxon>Dikarya</taxon>
        <taxon>Ascomycota</taxon>
        <taxon>Pezizomycotina</taxon>
        <taxon>Sordariomycetes</taxon>
        <taxon>Xylariomycetidae</taxon>
        <taxon>Amphisphaeriales</taxon>
        <taxon>Apiosporaceae</taxon>
        <taxon>Apiospora</taxon>
    </lineage>
</organism>
<keyword evidence="4 11" id="KW-0138">CF(0)</keyword>
<comment type="subunit">
    <text evidence="11">F-type ATPases have 2 components, CF(1) - the catalytic core - and CF(0) - the membrane proton channel. CF(1) and CF(0) have multiple subunits.</text>
</comment>
<protein>
    <recommendedName>
        <fullName evidence="11">ATP synthase F(0) complex subunit e, mitochondrial</fullName>
    </recommendedName>
</protein>
<dbReference type="InterPro" id="IPR008386">
    <property type="entry name" value="ATP_synth_F0_esu_mt"/>
</dbReference>
<keyword evidence="13" id="KW-1185">Reference proteome</keyword>
<keyword evidence="6 11" id="KW-0999">Mitochondrion inner membrane</keyword>
<evidence type="ECO:0000256" key="5">
    <source>
        <dbReference type="ARBA" id="ARBA00022781"/>
    </source>
</evidence>
<evidence type="ECO:0000313" key="12">
    <source>
        <dbReference type="EMBL" id="KAK8082066.1"/>
    </source>
</evidence>
<comment type="similarity">
    <text evidence="2 11">Belongs to the ATPase e subunit family.</text>
</comment>
<evidence type="ECO:0000256" key="3">
    <source>
        <dbReference type="ARBA" id="ARBA00022448"/>
    </source>
</evidence>
<evidence type="ECO:0000256" key="9">
    <source>
        <dbReference type="ARBA" id="ARBA00023136"/>
    </source>
</evidence>
<comment type="subcellular location">
    <subcellularLocation>
        <location evidence="1 11">Mitochondrion inner membrane</location>
    </subcellularLocation>
</comment>
<evidence type="ECO:0000256" key="7">
    <source>
        <dbReference type="ARBA" id="ARBA00023065"/>
    </source>
</evidence>
<evidence type="ECO:0000256" key="2">
    <source>
        <dbReference type="ARBA" id="ARBA00007333"/>
    </source>
</evidence>
<evidence type="ECO:0000256" key="1">
    <source>
        <dbReference type="ARBA" id="ARBA00004273"/>
    </source>
</evidence>
<name>A0ABR1WEW2_9PEZI</name>
<accession>A0ABR1WEW2</accession>
<reference evidence="12 13" key="1">
    <citation type="submission" date="2023-01" db="EMBL/GenBank/DDBJ databases">
        <title>Analysis of 21 Apiospora genomes using comparative genomics revels a genus with tremendous synthesis potential of carbohydrate active enzymes and secondary metabolites.</title>
        <authorList>
            <person name="Sorensen T."/>
        </authorList>
    </citation>
    <scope>NUCLEOTIDE SEQUENCE [LARGE SCALE GENOMIC DNA]</scope>
    <source>
        <strain evidence="12 13">CBS 83171</strain>
    </source>
</reference>
<evidence type="ECO:0000256" key="4">
    <source>
        <dbReference type="ARBA" id="ARBA00022547"/>
    </source>
</evidence>
<evidence type="ECO:0000256" key="8">
    <source>
        <dbReference type="ARBA" id="ARBA00023128"/>
    </source>
</evidence>
<proteinExistence type="inferred from homology"/>
<evidence type="ECO:0000256" key="11">
    <source>
        <dbReference type="RuleBase" id="RU367005"/>
    </source>
</evidence>
<keyword evidence="7 11" id="KW-0406">Ion transport</keyword>
<evidence type="ECO:0000256" key="6">
    <source>
        <dbReference type="ARBA" id="ARBA00022792"/>
    </source>
</evidence>
<evidence type="ECO:0000256" key="10">
    <source>
        <dbReference type="ARBA" id="ARBA00023310"/>
    </source>
</evidence>
<comment type="function">
    <text evidence="11">Subunit e, of the mitochondrial membrane ATP synthase complex (F(1)F(0) ATP synthase or Complex V) that produces ATP from ADP in the presence of a proton gradient across the membrane which is generated by electron transport complexes of the respiratory chain. ATP synthase complex consist of a soluble F(1) head domain - the catalytic core - and a membrane F(1) domain - the membrane proton channel. These two domains are linked by a central stalk rotating inside the F(1) region and a stationary peripheral stalk. During catalysis, ATP synthesis in the catalytic domain of F(1) is coupled via a rotary mechanism of the central stalk subunits to proton translocation. In vivo, can only synthesize ATP although its ATP hydrolase activity can be activated artificially in vitro. Part of the complex F(0) domain.</text>
</comment>
<dbReference type="Pfam" id="PF05680">
    <property type="entry name" value="ATP-synt_E"/>
    <property type="match status" value="1"/>
</dbReference>
<dbReference type="EMBL" id="JAQQWM010000001">
    <property type="protein sequence ID" value="KAK8082066.1"/>
    <property type="molecule type" value="Genomic_DNA"/>
</dbReference>
<keyword evidence="10 11" id="KW-0066">ATP synthesis</keyword>
<evidence type="ECO:0000313" key="13">
    <source>
        <dbReference type="Proteomes" id="UP001446871"/>
    </source>
</evidence>
<keyword evidence="8 11" id="KW-0496">Mitochondrion</keyword>
<sequence length="130" mass="14403">MSASSGVNVLRYSALAFGVFYGFSHQRSITASQKAAAAQKEWAHKQHLIEQARAQYAESKNPKASSSEKSPRTFLSFLYQTASSGAWPRPAPGSCEQRDADFIRRTVKQDPMDPKFDLEAYLVALDKQSA</sequence>
<keyword evidence="9" id="KW-0472">Membrane</keyword>
<keyword evidence="3 11" id="KW-0813">Transport</keyword>
<comment type="caution">
    <text evidence="12">The sequence shown here is derived from an EMBL/GenBank/DDBJ whole genome shotgun (WGS) entry which is preliminary data.</text>
</comment>
<keyword evidence="5 11" id="KW-0375">Hydrogen ion transport</keyword>
<dbReference type="Proteomes" id="UP001446871">
    <property type="component" value="Unassembled WGS sequence"/>
</dbReference>